<organism evidence="7 8">
    <name type="scientific">Phaeobacter inhibens</name>
    <dbReference type="NCBI Taxonomy" id="221822"/>
    <lineage>
        <taxon>Bacteria</taxon>
        <taxon>Pseudomonadati</taxon>
        <taxon>Pseudomonadota</taxon>
        <taxon>Alphaproteobacteria</taxon>
        <taxon>Rhodobacterales</taxon>
        <taxon>Roseobacteraceae</taxon>
        <taxon>Phaeobacter</taxon>
    </lineage>
</organism>
<evidence type="ECO:0000256" key="4">
    <source>
        <dbReference type="ARBA" id="ARBA00022496"/>
    </source>
</evidence>
<dbReference type="InterPro" id="IPR002491">
    <property type="entry name" value="ABC_transptr_periplasmic_BD"/>
</dbReference>
<comment type="subcellular location">
    <subcellularLocation>
        <location evidence="1">Cell envelope</location>
    </subcellularLocation>
</comment>
<dbReference type="InterPro" id="IPR051313">
    <property type="entry name" value="Bact_iron-sidero_bind"/>
</dbReference>
<evidence type="ECO:0000256" key="3">
    <source>
        <dbReference type="ARBA" id="ARBA00022448"/>
    </source>
</evidence>
<proteinExistence type="inferred from homology"/>
<gene>
    <name evidence="7" type="ORF">PhaeoP88_02602</name>
</gene>
<keyword evidence="4" id="KW-0410">Iron transport</keyword>
<dbReference type="GO" id="GO:0030288">
    <property type="term" value="C:outer membrane-bounded periplasmic space"/>
    <property type="evidence" value="ECO:0007669"/>
    <property type="project" value="TreeGrafter"/>
</dbReference>
<evidence type="ECO:0000313" key="8">
    <source>
        <dbReference type="Proteomes" id="UP000236447"/>
    </source>
</evidence>
<dbReference type="Pfam" id="PF01497">
    <property type="entry name" value="Peripla_BP_2"/>
    <property type="match status" value="1"/>
</dbReference>
<evidence type="ECO:0000259" key="6">
    <source>
        <dbReference type="PROSITE" id="PS50983"/>
    </source>
</evidence>
<dbReference type="GO" id="GO:1901678">
    <property type="term" value="P:iron coordination entity transport"/>
    <property type="evidence" value="ECO:0007669"/>
    <property type="project" value="UniProtKB-ARBA"/>
</dbReference>
<evidence type="ECO:0000256" key="1">
    <source>
        <dbReference type="ARBA" id="ARBA00004196"/>
    </source>
</evidence>
<evidence type="ECO:0000313" key="7">
    <source>
        <dbReference type="EMBL" id="AUQ99950.1"/>
    </source>
</evidence>
<keyword evidence="5" id="KW-0732">Signal</keyword>
<name>A0A2I7KBQ9_9RHOB</name>
<dbReference type="PANTHER" id="PTHR30532">
    <property type="entry name" value="IRON III DICITRATE-BINDING PERIPLASMIC PROTEIN"/>
    <property type="match status" value="1"/>
</dbReference>
<dbReference type="Proteomes" id="UP000236447">
    <property type="component" value="Chromosome"/>
</dbReference>
<keyword evidence="4" id="KW-0406">Ion transport</keyword>
<dbReference type="PANTHER" id="PTHR30532:SF24">
    <property type="entry name" value="FERRIC ENTEROBACTIN-BINDING PERIPLASMIC PROTEIN FEPB"/>
    <property type="match status" value="1"/>
</dbReference>
<dbReference type="AlphaFoldDB" id="A0A2I7KBQ9"/>
<reference evidence="7 8" key="2">
    <citation type="journal article" date="2017" name="Genome Biol. Evol.">
        <title>Trajectories and Drivers of Genome Evolution in Surface-Associated Marine Phaeobacter.</title>
        <authorList>
            <person name="Freese H.M."/>
            <person name="Sikorski J."/>
            <person name="Bunk B."/>
            <person name="Scheuner C."/>
            <person name="Meier-Kolthoff J.P."/>
            <person name="Sproer C."/>
            <person name="Gram L."/>
            <person name="Overmann J."/>
        </authorList>
    </citation>
    <scope>NUCLEOTIDE SEQUENCE [LARGE SCALE GENOMIC DNA]</scope>
    <source>
        <strain evidence="7 8">P88</strain>
    </source>
</reference>
<dbReference type="SUPFAM" id="SSF53807">
    <property type="entry name" value="Helical backbone' metal receptor"/>
    <property type="match status" value="1"/>
</dbReference>
<dbReference type="Gene3D" id="3.40.50.1980">
    <property type="entry name" value="Nitrogenase molybdenum iron protein domain"/>
    <property type="match status" value="2"/>
</dbReference>
<accession>A0A2I7KBQ9</accession>
<keyword evidence="3" id="KW-0813">Transport</keyword>
<sequence>MSQAYPPQKTGKNLRHMRVSRRGSGWRKPLASCAAPLAALVLGLLPLHGSADPFPVVLDHRYGTTTVPAKPTRIVSLSFIGHDFLLALGERPYALRKWYGSDPYGVWPWGHDALGDAQPVVMRGEIDIERIAAMEPDLIAAQWSGITAQQYALLSQIAPTLPPRTEDGDYGVPWQQMLLRLGTATGKHAAAEAIVTRIEGRFADLREAHPEWQDASAVMAWAGHTRAYTRADIRGQFLSALGFLVQDAPDGRNALNQFYIEFPAEDPSAMDVDALIWLDTGRNAEKLARMPLRHTTRAYREGREIYADKLLSAALSHSSPLSLDYALDQLVPLLEAAVDGDPATVVTSTAGAGLLADGGS</sequence>
<feature type="domain" description="Fe/B12 periplasmic-binding" evidence="6">
    <location>
        <begin position="73"/>
        <end position="338"/>
    </location>
</feature>
<dbReference type="PROSITE" id="PS50983">
    <property type="entry name" value="FE_B12_PBP"/>
    <property type="match status" value="1"/>
</dbReference>
<comment type="similarity">
    <text evidence="2">Belongs to the bacterial solute-binding protein 8 family.</text>
</comment>
<protein>
    <submittedName>
        <fullName evidence="7">Putative iron ABC transport system, periplasmic binding protein</fullName>
    </submittedName>
</protein>
<evidence type="ECO:0000256" key="5">
    <source>
        <dbReference type="ARBA" id="ARBA00022729"/>
    </source>
</evidence>
<dbReference type="EMBL" id="CP010725">
    <property type="protein sequence ID" value="AUQ99950.1"/>
    <property type="molecule type" value="Genomic_DNA"/>
</dbReference>
<keyword evidence="4" id="KW-0408">Iron</keyword>
<evidence type="ECO:0000256" key="2">
    <source>
        <dbReference type="ARBA" id="ARBA00008814"/>
    </source>
</evidence>
<reference evidence="7 8" key="1">
    <citation type="journal article" date="2017" name="Front. Microbiol.">
        <title>Phaeobacter piscinae sp. nov., a species of the Roseobacter group and potential aquaculture probiont.</title>
        <authorList>
            <person name="Sonnenschein E.C."/>
            <person name="Phippen C.B.W."/>
            <person name="Nielsen K.F."/>
            <person name="Mateiu R.V."/>
            <person name="Melchiorsen J."/>
            <person name="Gram L."/>
            <person name="Overmann J."/>
            <person name="Freese H.M."/>
        </authorList>
    </citation>
    <scope>NUCLEOTIDE SEQUENCE [LARGE SCALE GENOMIC DNA]</scope>
    <source>
        <strain evidence="7 8">P88</strain>
    </source>
</reference>